<dbReference type="Proteomes" id="UP000198668">
    <property type="component" value="Unassembled WGS sequence"/>
</dbReference>
<evidence type="ECO:0000259" key="10">
    <source>
        <dbReference type="Pfam" id="PF02463"/>
    </source>
</evidence>
<evidence type="ECO:0000256" key="7">
    <source>
        <dbReference type="ARBA" id="ARBA00023204"/>
    </source>
</evidence>
<evidence type="ECO:0000256" key="8">
    <source>
        <dbReference type="ARBA" id="ARBA00033408"/>
    </source>
</evidence>
<organism evidence="11 12">
    <name type="scientific">Pisciglobus halotolerans</name>
    <dbReference type="NCBI Taxonomy" id="745365"/>
    <lineage>
        <taxon>Bacteria</taxon>
        <taxon>Bacillati</taxon>
        <taxon>Bacillota</taxon>
        <taxon>Bacilli</taxon>
        <taxon>Lactobacillales</taxon>
        <taxon>Carnobacteriaceae</taxon>
    </lineage>
</organism>
<evidence type="ECO:0000313" key="11">
    <source>
        <dbReference type="EMBL" id="SFH78828.1"/>
    </source>
</evidence>
<dbReference type="PANTHER" id="PTHR11059">
    <property type="entry name" value="DNA REPAIR PROTEIN RECN"/>
    <property type="match status" value="1"/>
</dbReference>
<dbReference type="OrthoDB" id="9806954at2"/>
<dbReference type="PIRSF" id="PIRSF003128">
    <property type="entry name" value="RecN"/>
    <property type="match status" value="1"/>
</dbReference>
<dbReference type="Pfam" id="PF02463">
    <property type="entry name" value="SMC_N"/>
    <property type="match status" value="1"/>
</dbReference>
<dbReference type="GO" id="GO:0009432">
    <property type="term" value="P:SOS response"/>
    <property type="evidence" value="ECO:0007669"/>
    <property type="project" value="TreeGrafter"/>
</dbReference>
<proteinExistence type="inferred from homology"/>
<comment type="function">
    <text evidence="1 9">May be involved in recombinational repair of damaged DNA.</text>
</comment>
<protein>
    <recommendedName>
        <fullName evidence="3 9">DNA repair protein RecN</fullName>
    </recommendedName>
    <alternativeName>
        <fullName evidence="8 9">Recombination protein N</fullName>
    </alternativeName>
</protein>
<dbReference type="NCBIfam" id="NF008121">
    <property type="entry name" value="PRK10869.1"/>
    <property type="match status" value="1"/>
</dbReference>
<evidence type="ECO:0000256" key="5">
    <source>
        <dbReference type="ARBA" id="ARBA00022763"/>
    </source>
</evidence>
<dbReference type="GO" id="GO:0006310">
    <property type="term" value="P:DNA recombination"/>
    <property type="evidence" value="ECO:0007669"/>
    <property type="project" value="InterPro"/>
</dbReference>
<evidence type="ECO:0000256" key="6">
    <source>
        <dbReference type="ARBA" id="ARBA00022840"/>
    </source>
</evidence>
<keyword evidence="5 9" id="KW-0227">DNA damage</keyword>
<dbReference type="GO" id="GO:0043590">
    <property type="term" value="C:bacterial nucleoid"/>
    <property type="evidence" value="ECO:0007669"/>
    <property type="project" value="TreeGrafter"/>
</dbReference>
<dbReference type="GO" id="GO:0005524">
    <property type="term" value="F:ATP binding"/>
    <property type="evidence" value="ECO:0007669"/>
    <property type="project" value="UniProtKB-KW"/>
</dbReference>
<dbReference type="PANTHER" id="PTHR11059:SF0">
    <property type="entry name" value="DNA REPAIR PROTEIN RECN"/>
    <property type="match status" value="1"/>
</dbReference>
<keyword evidence="7 9" id="KW-0234">DNA repair</keyword>
<dbReference type="InterPro" id="IPR004604">
    <property type="entry name" value="DNA_recomb/repair_RecN"/>
</dbReference>
<name>A0A1I3CWT8_9LACT</name>
<evidence type="ECO:0000256" key="3">
    <source>
        <dbReference type="ARBA" id="ARBA00021315"/>
    </source>
</evidence>
<evidence type="ECO:0000256" key="9">
    <source>
        <dbReference type="PIRNR" id="PIRNR003128"/>
    </source>
</evidence>
<reference evidence="11 12" key="1">
    <citation type="submission" date="2016-10" db="EMBL/GenBank/DDBJ databases">
        <authorList>
            <person name="de Groot N.N."/>
        </authorList>
    </citation>
    <scope>NUCLEOTIDE SEQUENCE [LARGE SCALE GENOMIC DNA]</scope>
    <source>
        <strain evidence="11 12">DSM 27630</strain>
    </source>
</reference>
<dbReference type="AlphaFoldDB" id="A0A1I3CWT8"/>
<sequence>MLQELTIKNFAIIHDLSLSFDRGMTVLTGETGAGKSIIIDAVGLLAGGRGSSEFIRHGAEKCVLEALFSIEKNPSTFELLKKYGVDTENKEVVIQRDIHHTGRSTCRINGRLVTIAILREIGESLIDIHGQSEHQELMHAERHLPMLDQFGNAELKKEKKDYQNIYVDYIRLKKDYDDWQTNEQELAQRIDMLTFQSNEIELAELVPGEEEKMEEEKILLSNHQKIVESLSVTYEALQGDEGNGIDFVGEAMSAIQNIEQYDETYKRIAEVIASSYFQLQEAASDVLKERDQLSYDEGRLNEIEKRLETIHQLKRKYGESVEDILHYYEEITMELTHLQNREVNFEQLENLLVERKKELLEKGKLLSKERKATAVKLEKAIQEQLNELYMDKVQFKVNFLNENAASEKTMIFATGIDQVEFYIAPNPGEPLKPLAKIASGGELSRLMLALKTVFSKTQGITSIIFDEVDTGVSGRVAQAIANKIYLVALHSQVLCITHLPQVAATADQHLFISKEIVGDRTETHVRALDETEKRAEIARMLAGSEITPLTLEHAKELKEMAQKEKKAVNK</sequence>
<dbReference type="GO" id="GO:0006281">
    <property type="term" value="P:DNA repair"/>
    <property type="evidence" value="ECO:0007669"/>
    <property type="project" value="UniProtKB-KW"/>
</dbReference>
<evidence type="ECO:0000256" key="1">
    <source>
        <dbReference type="ARBA" id="ARBA00003618"/>
    </source>
</evidence>
<keyword evidence="4" id="KW-0547">Nucleotide-binding</keyword>
<dbReference type="Gene3D" id="3.40.50.300">
    <property type="entry name" value="P-loop containing nucleotide triphosphate hydrolases"/>
    <property type="match status" value="2"/>
</dbReference>
<dbReference type="InterPro" id="IPR027417">
    <property type="entry name" value="P-loop_NTPase"/>
</dbReference>
<comment type="similarity">
    <text evidence="2 9">Belongs to the RecN family.</text>
</comment>
<evidence type="ECO:0000313" key="12">
    <source>
        <dbReference type="Proteomes" id="UP000198668"/>
    </source>
</evidence>
<dbReference type="InterPro" id="IPR003395">
    <property type="entry name" value="RecF/RecN/SMC_N"/>
</dbReference>
<evidence type="ECO:0000256" key="4">
    <source>
        <dbReference type="ARBA" id="ARBA00022741"/>
    </source>
</evidence>
<dbReference type="FunFam" id="3.40.50.300:FF:000356">
    <property type="entry name" value="DNA repair protein RecN"/>
    <property type="match status" value="1"/>
</dbReference>
<evidence type="ECO:0000256" key="2">
    <source>
        <dbReference type="ARBA" id="ARBA00009441"/>
    </source>
</evidence>
<dbReference type="EMBL" id="FOQE01000024">
    <property type="protein sequence ID" value="SFH78828.1"/>
    <property type="molecule type" value="Genomic_DNA"/>
</dbReference>
<dbReference type="RefSeq" id="WP_092092835.1">
    <property type="nucleotide sequence ID" value="NZ_FOQE01000024.1"/>
</dbReference>
<accession>A0A1I3CWT8</accession>
<dbReference type="NCBIfam" id="TIGR00634">
    <property type="entry name" value="recN"/>
    <property type="match status" value="1"/>
</dbReference>
<feature type="domain" description="RecF/RecN/SMC N-terminal" evidence="10">
    <location>
        <begin position="1"/>
        <end position="513"/>
    </location>
</feature>
<keyword evidence="6" id="KW-0067">ATP-binding</keyword>
<dbReference type="CDD" id="cd03241">
    <property type="entry name" value="ABC_RecN"/>
    <property type="match status" value="2"/>
</dbReference>
<dbReference type="SUPFAM" id="SSF52540">
    <property type="entry name" value="P-loop containing nucleoside triphosphate hydrolases"/>
    <property type="match status" value="2"/>
</dbReference>
<gene>
    <name evidence="11" type="ORF">SAMN04489868_12425</name>
</gene>
<keyword evidence="12" id="KW-1185">Reference proteome</keyword>
<dbReference type="FunFam" id="3.40.50.300:FF:000319">
    <property type="entry name" value="DNA repair protein RecN"/>
    <property type="match status" value="1"/>
</dbReference>